<evidence type="ECO:0000313" key="5">
    <source>
        <dbReference type="Proteomes" id="UP000028702"/>
    </source>
</evidence>
<feature type="compositionally biased region" description="Low complexity" evidence="2">
    <location>
        <begin position="501"/>
        <end position="512"/>
    </location>
</feature>
<feature type="compositionally biased region" description="Low complexity" evidence="2">
    <location>
        <begin position="160"/>
        <end position="230"/>
    </location>
</feature>
<dbReference type="Pfam" id="PF02120">
    <property type="entry name" value="Flg_hook"/>
    <property type="match status" value="1"/>
</dbReference>
<dbReference type="eggNOG" id="COG3144">
    <property type="taxonomic scope" value="Bacteria"/>
</dbReference>
<feature type="region of interest" description="Disordered" evidence="2">
    <location>
        <begin position="1"/>
        <end position="244"/>
    </location>
</feature>
<dbReference type="STRING" id="1333998.M2A_2989"/>
<reference evidence="4 5" key="1">
    <citation type="submission" date="2014-07" db="EMBL/GenBank/DDBJ databases">
        <title>Tepidicaulis marinum gen. nov., sp. nov., a novel marine bacterium denitrifying nitrate to nitrous oxide strictly under microaerobic conditions.</title>
        <authorList>
            <person name="Takeuchi M."/>
            <person name="Yamagishi T."/>
            <person name="Kamagata Y."/>
            <person name="Oshima K."/>
            <person name="Hattori M."/>
            <person name="Katayama T."/>
            <person name="Hanada S."/>
            <person name="Tamaki H."/>
            <person name="Marumo K."/>
            <person name="Maeda H."/>
            <person name="Nedachi M."/>
            <person name="Iwasaki W."/>
            <person name="Suwa Y."/>
            <person name="Sakata S."/>
        </authorList>
    </citation>
    <scope>NUCLEOTIDE SEQUENCE [LARGE SCALE GENOMIC DNA]</scope>
    <source>
        <strain evidence="4 5">MA2</strain>
    </source>
</reference>
<comment type="caution">
    <text evidence="4">The sequence shown here is derived from an EMBL/GenBank/DDBJ whole genome shotgun (WGS) entry which is preliminary data.</text>
</comment>
<dbReference type="EMBL" id="BBIO01000019">
    <property type="protein sequence ID" value="GAK46490.1"/>
    <property type="molecule type" value="Genomic_DNA"/>
</dbReference>
<dbReference type="InterPro" id="IPR038610">
    <property type="entry name" value="FliK-like_C_sf"/>
</dbReference>
<feature type="domain" description="Flagellar hook-length control protein-like C-terminal" evidence="3">
    <location>
        <begin position="405"/>
        <end position="488"/>
    </location>
</feature>
<feature type="region of interest" description="Disordered" evidence="2">
    <location>
        <begin position="488"/>
        <end position="512"/>
    </location>
</feature>
<keyword evidence="4" id="KW-0969">Cilium</keyword>
<proteinExistence type="predicted"/>
<dbReference type="AlphaFoldDB" id="A0A081BEM2"/>
<name>A0A081BEM2_9HYPH</name>
<organism evidence="4 5">
    <name type="scientific">Tepidicaulis marinus</name>
    <dbReference type="NCBI Taxonomy" id="1333998"/>
    <lineage>
        <taxon>Bacteria</taxon>
        <taxon>Pseudomonadati</taxon>
        <taxon>Pseudomonadota</taxon>
        <taxon>Alphaproteobacteria</taxon>
        <taxon>Hyphomicrobiales</taxon>
        <taxon>Parvibaculaceae</taxon>
        <taxon>Tepidicaulis</taxon>
    </lineage>
</organism>
<feature type="compositionally biased region" description="Polar residues" evidence="2">
    <location>
        <begin position="231"/>
        <end position="240"/>
    </location>
</feature>
<keyword evidence="4" id="KW-0282">Flagellum</keyword>
<accession>A0A081BEM2</accession>
<dbReference type="CDD" id="cd17470">
    <property type="entry name" value="T3SS_Flik_C"/>
    <property type="match status" value="1"/>
</dbReference>
<keyword evidence="1" id="KW-0175">Coiled coil</keyword>
<gene>
    <name evidence="4" type="ORF">M2A_2989</name>
</gene>
<feature type="coiled-coil region" evidence="1">
    <location>
        <begin position="446"/>
        <end position="473"/>
    </location>
</feature>
<dbReference type="Proteomes" id="UP000028702">
    <property type="component" value="Unassembled WGS sequence"/>
</dbReference>
<evidence type="ECO:0000256" key="2">
    <source>
        <dbReference type="SAM" id="MobiDB-lite"/>
    </source>
</evidence>
<evidence type="ECO:0000313" key="4">
    <source>
        <dbReference type="EMBL" id="GAK46490.1"/>
    </source>
</evidence>
<dbReference type="Gene3D" id="3.30.750.140">
    <property type="match status" value="1"/>
</dbReference>
<evidence type="ECO:0000259" key="3">
    <source>
        <dbReference type="Pfam" id="PF02120"/>
    </source>
</evidence>
<feature type="compositionally biased region" description="Polar residues" evidence="2">
    <location>
        <begin position="1"/>
        <end position="11"/>
    </location>
</feature>
<dbReference type="RefSeq" id="WP_045449102.1">
    <property type="nucleotide sequence ID" value="NZ_BBIO01000019.1"/>
</dbReference>
<keyword evidence="5" id="KW-1185">Reference proteome</keyword>
<sequence length="536" mass="54457">MEVSTSSSQRSPETELLRRNETARLSKGAIDDAFSRHLNETRQEAKADQRGVSAAESRAEEAREARRADDKRGESSRAESQAEHQRAEKRRDEEARAKRADEKASEKAAAAREKDTPGKPAEEAQGEEADLAASLTEQAALPADTAKTGTGSPAPNGEEAAQSTANADATAPAVDGEGTEQAAQAGADTNAGKETGTQNTAAAEAAKSAQTAAASGLNTAASAAVQSTAQGTGQTNNAQGARSAAPDINAAAANGAESGGNSALQAAQAAADADLSGNLADDGALAGKDGKTLGQLAADKLSAGKEGTATEFKVAGTENAAPRPQAPATPAAAPQQATALNLAGFGLAGTEKPLNVIFDSASGLQIESLPTGTSTQNANPVQLRFGALPGQAQATQVPASAIALQIAKHVQKGVNTFEIRIDPPELGRVDVKLDVATDGRVTAHLVVEKAETLDLLQRDAKALQQALQDAGLDTDQDTLSFSLQDEGNASAFGEGREGNDGTAPGAGETGTAEAEAEVITSYRVMLNGETGVDIRV</sequence>
<dbReference type="InterPro" id="IPR021136">
    <property type="entry name" value="Flagellar_hook_control-like_C"/>
</dbReference>
<feature type="compositionally biased region" description="Basic and acidic residues" evidence="2">
    <location>
        <begin position="12"/>
        <end position="49"/>
    </location>
</feature>
<feature type="compositionally biased region" description="Basic and acidic residues" evidence="2">
    <location>
        <begin position="57"/>
        <end position="122"/>
    </location>
</feature>
<keyword evidence="4" id="KW-0966">Cell projection</keyword>
<protein>
    <submittedName>
        <fullName evidence="4">Flagellar hook-length control protein</fullName>
    </submittedName>
</protein>
<evidence type="ECO:0000256" key="1">
    <source>
        <dbReference type="SAM" id="Coils"/>
    </source>
</evidence>